<dbReference type="SMART" id="SM00164">
    <property type="entry name" value="TBC"/>
    <property type="match status" value="1"/>
</dbReference>
<dbReference type="InterPro" id="IPR000195">
    <property type="entry name" value="Rab-GAP-TBC_dom"/>
</dbReference>
<dbReference type="Proteomes" id="UP001642484">
    <property type="component" value="Unassembled WGS sequence"/>
</dbReference>
<evidence type="ECO:0000313" key="3">
    <source>
        <dbReference type="Proteomes" id="UP001642484"/>
    </source>
</evidence>
<dbReference type="SUPFAM" id="SSF47923">
    <property type="entry name" value="Ypt/Rab-GAP domain of gyp1p"/>
    <property type="match status" value="2"/>
</dbReference>
<evidence type="ECO:0000313" key="2">
    <source>
        <dbReference type="EMBL" id="CAK9029710.1"/>
    </source>
</evidence>
<name>A0ABP0KS67_9DINO</name>
<dbReference type="PANTHER" id="PTHR47219:SF9">
    <property type="entry name" value="GTPASE ACTIVATING PROTEIN AND CENTROSOME-ASSOCIATED, ISOFORM B"/>
    <property type="match status" value="1"/>
</dbReference>
<proteinExistence type="predicted"/>
<dbReference type="InterPro" id="IPR035969">
    <property type="entry name" value="Rab-GAP_TBC_sf"/>
</dbReference>
<comment type="caution">
    <text evidence="2">The sequence shown here is derived from an EMBL/GenBank/DDBJ whole genome shotgun (WGS) entry which is preliminary data.</text>
</comment>
<organism evidence="2 3">
    <name type="scientific">Durusdinium trenchii</name>
    <dbReference type="NCBI Taxonomy" id="1381693"/>
    <lineage>
        <taxon>Eukaryota</taxon>
        <taxon>Sar</taxon>
        <taxon>Alveolata</taxon>
        <taxon>Dinophyceae</taxon>
        <taxon>Suessiales</taxon>
        <taxon>Symbiodiniaceae</taxon>
        <taxon>Durusdinium</taxon>
    </lineage>
</organism>
<gene>
    <name evidence="2" type="ORF">CCMP2556_LOCUS17593</name>
</gene>
<dbReference type="EMBL" id="CAXAMN010009757">
    <property type="protein sequence ID" value="CAK9029710.1"/>
    <property type="molecule type" value="Genomic_DNA"/>
</dbReference>
<keyword evidence="3" id="KW-1185">Reference proteome</keyword>
<accession>A0ABP0KS67</accession>
<sequence>MDVSPSAGNPTEDEGPDMEWFTLFRVGLPTHLSLAEARRCRTVCSFWRRLSLAGRDACDELRDGLPGGLSQPIMEALWAEDLGEAHRGQAWKELLLGGITLQQRAGTPQDDYAKLCDQTSSFDSAIRRDVHRTLPQEELFRERQGKGQLALFRLLRALAIRLEDVGYCQSLNFIVATLIGVFPDDEAVVFNCSLALLLRHSLVDLYRPNFPKLGVIIWQFDRIVEGFLPKVHNALAIHGVNSEYYAIQWFLSLYASDLPQKVVRRIWDRFLVAGWRIIVQVGLALLYDIQDELAHIDTCVALSFLKKFAQTRTYEPEQLLRTASSFKVSHRLLSALEAAYNWEEDAQLTVVKDLNTKQVHWAVQAIPRAPPTPVPNTGEEPAVPIPRAFCRGGSGAAFQGDIGPAEERNEGNVLPFLVRNLDTGETGILKKAFVQYKNEIHRQAQARAGPVVRKSSESGYF</sequence>
<feature type="domain" description="Rab-GAP TBC" evidence="1">
    <location>
        <begin position="81"/>
        <end position="274"/>
    </location>
</feature>
<dbReference type="Gene3D" id="1.10.8.270">
    <property type="entry name" value="putative rabgap domain of human tbc1 domain family member 14 like domains"/>
    <property type="match status" value="1"/>
</dbReference>
<protein>
    <recommendedName>
        <fullName evidence="1">Rab-GAP TBC domain-containing protein</fullName>
    </recommendedName>
</protein>
<dbReference type="Pfam" id="PF00566">
    <property type="entry name" value="RabGAP-TBC"/>
    <property type="match status" value="1"/>
</dbReference>
<dbReference type="Gene3D" id="1.10.472.80">
    <property type="entry name" value="Ypt/Rab-GAP domain of gyp1p, domain 3"/>
    <property type="match status" value="1"/>
</dbReference>
<dbReference type="InterPro" id="IPR050302">
    <property type="entry name" value="Rab_GAP_TBC_domain"/>
</dbReference>
<reference evidence="2 3" key="1">
    <citation type="submission" date="2024-02" db="EMBL/GenBank/DDBJ databases">
        <authorList>
            <person name="Chen Y."/>
            <person name="Shah S."/>
            <person name="Dougan E. K."/>
            <person name="Thang M."/>
            <person name="Chan C."/>
        </authorList>
    </citation>
    <scope>NUCLEOTIDE SEQUENCE [LARGE SCALE GENOMIC DNA]</scope>
</reference>
<dbReference type="PROSITE" id="PS50086">
    <property type="entry name" value="TBC_RABGAP"/>
    <property type="match status" value="1"/>
</dbReference>
<evidence type="ECO:0000259" key="1">
    <source>
        <dbReference type="PROSITE" id="PS50086"/>
    </source>
</evidence>
<dbReference type="PANTHER" id="PTHR47219">
    <property type="entry name" value="RAB GTPASE-ACTIVATING PROTEIN 1-LIKE"/>
    <property type="match status" value="1"/>
</dbReference>